<proteinExistence type="predicted"/>
<dbReference type="EMBL" id="FOFR01000021">
    <property type="protein sequence ID" value="SES08815.1"/>
    <property type="molecule type" value="Genomic_DNA"/>
</dbReference>
<keyword evidence="2" id="KW-1185">Reference proteome</keyword>
<reference evidence="2" key="1">
    <citation type="submission" date="2016-10" db="EMBL/GenBank/DDBJ databases">
        <authorList>
            <person name="Varghese N."/>
            <person name="Submissions S."/>
        </authorList>
    </citation>
    <scope>NUCLEOTIDE SEQUENCE [LARGE SCALE GENOMIC DNA]</scope>
    <source>
        <strain evidence="2">CGMCC 4.3525</strain>
    </source>
</reference>
<dbReference type="Proteomes" id="UP000199352">
    <property type="component" value="Unassembled WGS sequence"/>
</dbReference>
<accession>A0A1H9UH96</accession>
<gene>
    <name evidence="1" type="ORF">SAMN05216188_121118</name>
</gene>
<sequence>MWSENAAYVSGAGLPSLLSQAQRVAREEQI</sequence>
<evidence type="ECO:0000313" key="1">
    <source>
        <dbReference type="EMBL" id="SES08815.1"/>
    </source>
</evidence>
<protein>
    <submittedName>
        <fullName evidence="1">Uncharacterized protein</fullName>
    </submittedName>
</protein>
<evidence type="ECO:0000313" key="2">
    <source>
        <dbReference type="Proteomes" id="UP000199352"/>
    </source>
</evidence>
<name>A0A1H9UH96_9PSEU</name>
<dbReference type="AlphaFoldDB" id="A0A1H9UH96"/>
<organism evidence="1 2">
    <name type="scientific">Lentzea xinjiangensis</name>
    <dbReference type="NCBI Taxonomy" id="402600"/>
    <lineage>
        <taxon>Bacteria</taxon>
        <taxon>Bacillati</taxon>
        <taxon>Actinomycetota</taxon>
        <taxon>Actinomycetes</taxon>
        <taxon>Pseudonocardiales</taxon>
        <taxon>Pseudonocardiaceae</taxon>
        <taxon>Lentzea</taxon>
    </lineage>
</organism>